<dbReference type="EMBL" id="ASHM01051203">
    <property type="protein sequence ID" value="PNX86444.1"/>
    <property type="molecule type" value="Genomic_DNA"/>
</dbReference>
<reference evidence="1 2" key="1">
    <citation type="journal article" date="2014" name="Am. J. Bot.">
        <title>Genome assembly and annotation for red clover (Trifolium pratense; Fabaceae).</title>
        <authorList>
            <person name="Istvanek J."/>
            <person name="Jaros M."/>
            <person name="Krenek A."/>
            <person name="Repkova J."/>
        </authorList>
    </citation>
    <scope>NUCLEOTIDE SEQUENCE [LARGE SCALE GENOMIC DNA]</scope>
    <source>
        <strain evidence="2">cv. Tatra</strain>
        <tissue evidence="1">Young leaves</tissue>
    </source>
</reference>
<dbReference type="AlphaFoldDB" id="A0A2K3M6N3"/>
<proteinExistence type="predicted"/>
<evidence type="ECO:0000313" key="1">
    <source>
        <dbReference type="EMBL" id="PNX86444.1"/>
    </source>
</evidence>
<reference evidence="1 2" key="2">
    <citation type="journal article" date="2017" name="Front. Plant Sci.">
        <title>Gene Classification and Mining of Molecular Markers Useful in Red Clover (Trifolium pratense) Breeding.</title>
        <authorList>
            <person name="Istvanek J."/>
            <person name="Dluhosova J."/>
            <person name="Dluhos P."/>
            <person name="Patkova L."/>
            <person name="Nedelnik J."/>
            <person name="Repkova J."/>
        </authorList>
    </citation>
    <scope>NUCLEOTIDE SEQUENCE [LARGE SCALE GENOMIC DNA]</scope>
    <source>
        <strain evidence="2">cv. Tatra</strain>
        <tissue evidence="1">Young leaves</tissue>
    </source>
</reference>
<name>A0A2K3M6N3_TRIPR</name>
<evidence type="ECO:0000313" key="2">
    <source>
        <dbReference type="Proteomes" id="UP000236291"/>
    </source>
</evidence>
<sequence>MRNYSEKEIEKGRSFVFHAPEYETVHDYDNDKALVVGKRFICDDLDAVTNDFDADPAFEVQCYLDNHLTAVQISIRP</sequence>
<protein>
    <submittedName>
        <fullName evidence="1">Uncharacterized protein</fullName>
    </submittedName>
</protein>
<organism evidence="1 2">
    <name type="scientific">Trifolium pratense</name>
    <name type="common">Red clover</name>
    <dbReference type="NCBI Taxonomy" id="57577"/>
    <lineage>
        <taxon>Eukaryota</taxon>
        <taxon>Viridiplantae</taxon>
        <taxon>Streptophyta</taxon>
        <taxon>Embryophyta</taxon>
        <taxon>Tracheophyta</taxon>
        <taxon>Spermatophyta</taxon>
        <taxon>Magnoliopsida</taxon>
        <taxon>eudicotyledons</taxon>
        <taxon>Gunneridae</taxon>
        <taxon>Pentapetalae</taxon>
        <taxon>rosids</taxon>
        <taxon>fabids</taxon>
        <taxon>Fabales</taxon>
        <taxon>Fabaceae</taxon>
        <taxon>Papilionoideae</taxon>
        <taxon>50 kb inversion clade</taxon>
        <taxon>NPAAA clade</taxon>
        <taxon>Hologalegina</taxon>
        <taxon>IRL clade</taxon>
        <taxon>Trifolieae</taxon>
        <taxon>Trifolium</taxon>
    </lineage>
</organism>
<dbReference type="Proteomes" id="UP000236291">
    <property type="component" value="Unassembled WGS sequence"/>
</dbReference>
<gene>
    <name evidence="1" type="ORF">L195_g042522</name>
</gene>
<accession>A0A2K3M6N3</accession>
<comment type="caution">
    <text evidence="1">The sequence shown here is derived from an EMBL/GenBank/DDBJ whole genome shotgun (WGS) entry which is preliminary data.</text>
</comment>